<dbReference type="GO" id="GO:0016747">
    <property type="term" value="F:acyltransferase activity, transferring groups other than amino-acyl groups"/>
    <property type="evidence" value="ECO:0007669"/>
    <property type="project" value="InterPro"/>
</dbReference>
<feature type="domain" description="N-acetyltransferase" evidence="1">
    <location>
        <begin position="1"/>
        <end position="146"/>
    </location>
</feature>
<reference evidence="2 3" key="1">
    <citation type="submission" date="2017-02" db="EMBL/GenBank/DDBJ databases">
        <authorList>
            <person name="Peterson S.W."/>
        </authorList>
    </citation>
    <scope>NUCLEOTIDE SEQUENCE [LARGE SCALE GENOMIC DNA]</scope>
    <source>
        <strain evidence="2 3">42ea</strain>
    </source>
</reference>
<dbReference type="GeneID" id="96910710"/>
<dbReference type="InterPro" id="IPR016181">
    <property type="entry name" value="Acyl_CoA_acyltransferase"/>
</dbReference>
<dbReference type="Pfam" id="PF00583">
    <property type="entry name" value="Acetyltransf_1"/>
    <property type="match status" value="1"/>
</dbReference>
<dbReference type="PROSITE" id="PS51186">
    <property type="entry name" value="GNAT"/>
    <property type="match status" value="1"/>
</dbReference>
<dbReference type="AlphaFoldDB" id="A0A1R4KF05"/>
<dbReference type="SUPFAM" id="SSF55729">
    <property type="entry name" value="Acyl-CoA N-acyltransferases (Nat)"/>
    <property type="match status" value="1"/>
</dbReference>
<gene>
    <name evidence="2" type="ORF">FM115_09720</name>
</gene>
<evidence type="ECO:0000313" key="2">
    <source>
        <dbReference type="EMBL" id="SJN42886.1"/>
    </source>
</evidence>
<name>A0A1R4KF05_9LACT</name>
<dbReference type="Proteomes" id="UP000195611">
    <property type="component" value="Unassembled WGS sequence"/>
</dbReference>
<sequence>MEISQIEAGNYDLYVNLFLKVFNHSPWNDEWESEKASLYLKDIFNTPGFIGMEGIIDDCVVAAIIGNRKHWWSGDEFFVQEMFVDPKYQGKGIGSSLFEQLTGLLKEKNISTLSLLTDKGIDAEFFYKTKGMVQIDRLIFLSKEVR</sequence>
<evidence type="ECO:0000313" key="3">
    <source>
        <dbReference type="Proteomes" id="UP000195611"/>
    </source>
</evidence>
<dbReference type="InterPro" id="IPR000182">
    <property type="entry name" value="GNAT_dom"/>
</dbReference>
<proteinExistence type="predicted"/>
<dbReference type="EMBL" id="FUKW01000135">
    <property type="protein sequence ID" value="SJN42886.1"/>
    <property type="molecule type" value="Genomic_DNA"/>
</dbReference>
<evidence type="ECO:0000259" key="1">
    <source>
        <dbReference type="PROSITE" id="PS51186"/>
    </source>
</evidence>
<dbReference type="CDD" id="cd04301">
    <property type="entry name" value="NAT_SF"/>
    <property type="match status" value="1"/>
</dbReference>
<accession>A0A1R4KF05</accession>
<dbReference type="Gene3D" id="3.40.630.30">
    <property type="match status" value="1"/>
</dbReference>
<organism evidence="2 3">
    <name type="scientific">Marinilactibacillus psychrotolerans 42ea</name>
    <dbReference type="NCBI Taxonomy" id="1255609"/>
    <lineage>
        <taxon>Bacteria</taxon>
        <taxon>Bacillati</taxon>
        <taxon>Bacillota</taxon>
        <taxon>Bacilli</taxon>
        <taxon>Lactobacillales</taxon>
        <taxon>Carnobacteriaceae</taxon>
        <taxon>Marinilactibacillus</taxon>
    </lineage>
</organism>
<protein>
    <recommendedName>
        <fullName evidence="1">N-acetyltransferase domain-containing protein</fullName>
    </recommendedName>
</protein>
<dbReference type="RefSeq" id="WP_087059721.1">
    <property type="nucleotide sequence ID" value="NZ_FUKW01000135.1"/>
</dbReference>